<comment type="caution">
    <text evidence="1">The sequence shown here is derived from an EMBL/GenBank/DDBJ whole genome shotgun (WGS) entry which is preliminary data.</text>
</comment>
<protein>
    <submittedName>
        <fullName evidence="1">Uncharacterized protein</fullName>
    </submittedName>
</protein>
<evidence type="ECO:0000313" key="2">
    <source>
        <dbReference type="Proteomes" id="UP000602647"/>
    </source>
</evidence>
<reference evidence="1" key="1">
    <citation type="submission" date="2020-08" db="EMBL/GenBank/DDBJ databases">
        <title>Genome public.</title>
        <authorList>
            <person name="Liu C."/>
            <person name="Sun Q."/>
        </authorList>
    </citation>
    <scope>NUCLEOTIDE SEQUENCE</scope>
    <source>
        <strain evidence="1">BX12</strain>
    </source>
</reference>
<proteinExistence type="predicted"/>
<keyword evidence="2" id="KW-1185">Reference proteome</keyword>
<dbReference type="Proteomes" id="UP000602647">
    <property type="component" value="Unassembled WGS sequence"/>
</dbReference>
<organism evidence="1 2">
    <name type="scientific">Zhenpiania hominis</name>
    <dbReference type="NCBI Taxonomy" id="2763644"/>
    <lineage>
        <taxon>Bacteria</taxon>
        <taxon>Bacillati</taxon>
        <taxon>Bacillota</taxon>
        <taxon>Clostridia</taxon>
        <taxon>Peptostreptococcales</taxon>
        <taxon>Anaerovoracaceae</taxon>
        <taxon>Zhenpiania</taxon>
    </lineage>
</organism>
<gene>
    <name evidence="1" type="ORF">H9L42_08365</name>
</gene>
<sequence length="48" mass="5895">MRKKKYHLYLTAEEIRYLFNALLAYRNKMLAQGRYTDLIDEVMIKLQK</sequence>
<dbReference type="EMBL" id="JACRYT010000007">
    <property type="protein sequence ID" value="MBC6679841.1"/>
    <property type="molecule type" value="Genomic_DNA"/>
</dbReference>
<name>A0A923SQQ1_9FIRM</name>
<dbReference type="AlphaFoldDB" id="A0A923SQQ1"/>
<accession>A0A923SQQ1</accession>
<dbReference type="RefSeq" id="WP_187302943.1">
    <property type="nucleotide sequence ID" value="NZ_JACRYT010000007.1"/>
</dbReference>
<evidence type="ECO:0000313" key="1">
    <source>
        <dbReference type="EMBL" id="MBC6679841.1"/>
    </source>
</evidence>